<name>A0AAV2BVZ9_9ARAC</name>
<organism evidence="1 2">
    <name type="scientific">Larinioides sclopetarius</name>
    <dbReference type="NCBI Taxonomy" id="280406"/>
    <lineage>
        <taxon>Eukaryota</taxon>
        <taxon>Metazoa</taxon>
        <taxon>Ecdysozoa</taxon>
        <taxon>Arthropoda</taxon>
        <taxon>Chelicerata</taxon>
        <taxon>Arachnida</taxon>
        <taxon>Araneae</taxon>
        <taxon>Araneomorphae</taxon>
        <taxon>Entelegynae</taxon>
        <taxon>Araneoidea</taxon>
        <taxon>Araneidae</taxon>
        <taxon>Larinioides</taxon>
    </lineage>
</organism>
<comment type="caution">
    <text evidence="1">The sequence shown here is derived from an EMBL/GenBank/DDBJ whole genome shotgun (WGS) entry which is preliminary data.</text>
</comment>
<dbReference type="AlphaFoldDB" id="A0AAV2BVZ9"/>
<keyword evidence="2" id="KW-1185">Reference proteome</keyword>
<dbReference type="Proteomes" id="UP001497382">
    <property type="component" value="Unassembled WGS sequence"/>
</dbReference>
<evidence type="ECO:0000313" key="2">
    <source>
        <dbReference type="Proteomes" id="UP001497382"/>
    </source>
</evidence>
<protein>
    <submittedName>
        <fullName evidence="1">Uncharacterized protein</fullName>
    </submittedName>
</protein>
<dbReference type="EMBL" id="CAXIEN010000556">
    <property type="protein sequence ID" value="CAL1300466.1"/>
    <property type="molecule type" value="Genomic_DNA"/>
</dbReference>
<sequence length="51" mass="6192">MILLMSLSFDGGGSWCFCWRIRLFRHYCIKMLHIICRLLLFCWNYISLLGF</sequence>
<accession>A0AAV2BVZ9</accession>
<evidence type="ECO:0000313" key="1">
    <source>
        <dbReference type="EMBL" id="CAL1300466.1"/>
    </source>
</evidence>
<proteinExistence type="predicted"/>
<reference evidence="1 2" key="1">
    <citation type="submission" date="2024-04" db="EMBL/GenBank/DDBJ databases">
        <authorList>
            <person name="Rising A."/>
            <person name="Reimegard J."/>
            <person name="Sonavane S."/>
            <person name="Akerstrom W."/>
            <person name="Nylinder S."/>
            <person name="Hedman E."/>
            <person name="Kallberg Y."/>
        </authorList>
    </citation>
    <scope>NUCLEOTIDE SEQUENCE [LARGE SCALE GENOMIC DNA]</scope>
</reference>
<gene>
    <name evidence="1" type="ORF">LARSCL_LOCUS21956</name>
</gene>